<evidence type="ECO:0000313" key="2">
    <source>
        <dbReference type="Proteomes" id="UP000472272"/>
    </source>
</evidence>
<keyword evidence="2" id="KW-1185">Reference proteome</keyword>
<organism evidence="1 2">
    <name type="scientific">Podarcis muralis</name>
    <name type="common">Wall lizard</name>
    <name type="synonym">Lacerta muralis</name>
    <dbReference type="NCBI Taxonomy" id="64176"/>
    <lineage>
        <taxon>Eukaryota</taxon>
        <taxon>Metazoa</taxon>
        <taxon>Chordata</taxon>
        <taxon>Craniata</taxon>
        <taxon>Vertebrata</taxon>
        <taxon>Euteleostomi</taxon>
        <taxon>Lepidosauria</taxon>
        <taxon>Squamata</taxon>
        <taxon>Bifurcata</taxon>
        <taxon>Unidentata</taxon>
        <taxon>Episquamata</taxon>
        <taxon>Laterata</taxon>
        <taxon>Lacertibaenia</taxon>
        <taxon>Lacertidae</taxon>
        <taxon>Podarcis</taxon>
    </lineage>
</organism>
<evidence type="ECO:0008006" key="3">
    <source>
        <dbReference type="Google" id="ProtNLM"/>
    </source>
</evidence>
<dbReference type="GeneTree" id="ENSGT00940000162489"/>
<protein>
    <recommendedName>
        <fullName evidence="3">NHL repeat containing 4</fullName>
    </recommendedName>
</protein>
<reference evidence="1" key="3">
    <citation type="submission" date="2025-09" db="UniProtKB">
        <authorList>
            <consortium name="Ensembl"/>
        </authorList>
    </citation>
    <scope>IDENTIFICATION</scope>
</reference>
<dbReference type="InterPro" id="IPR050952">
    <property type="entry name" value="TRIM-NHL_E3_ligases"/>
</dbReference>
<name>A0A670KES6_PODMU</name>
<dbReference type="OMA" id="VADEANH"/>
<dbReference type="PANTHER" id="PTHR24104:SF25">
    <property type="entry name" value="PROTEIN LIN-41"/>
    <property type="match status" value="1"/>
</dbReference>
<dbReference type="InterPro" id="IPR011042">
    <property type="entry name" value="6-blade_b-propeller_TolB-like"/>
</dbReference>
<dbReference type="GO" id="GO:0061630">
    <property type="term" value="F:ubiquitin protein ligase activity"/>
    <property type="evidence" value="ECO:0007669"/>
    <property type="project" value="TreeGrafter"/>
</dbReference>
<dbReference type="GO" id="GO:0008270">
    <property type="term" value="F:zinc ion binding"/>
    <property type="evidence" value="ECO:0007669"/>
    <property type="project" value="UniProtKB-KW"/>
</dbReference>
<reference evidence="1" key="2">
    <citation type="submission" date="2025-08" db="UniProtKB">
        <authorList>
            <consortium name="Ensembl"/>
        </authorList>
    </citation>
    <scope>IDENTIFICATION</scope>
</reference>
<dbReference type="GO" id="GO:0043161">
    <property type="term" value="P:proteasome-mediated ubiquitin-dependent protein catabolic process"/>
    <property type="evidence" value="ECO:0007669"/>
    <property type="project" value="TreeGrafter"/>
</dbReference>
<accession>A0A670KES6</accession>
<dbReference type="GO" id="GO:0000209">
    <property type="term" value="P:protein polyubiquitination"/>
    <property type="evidence" value="ECO:0007669"/>
    <property type="project" value="TreeGrafter"/>
</dbReference>
<sequence length="247" mass="26536">MCRDCKRPQVTGLCPFGSGELLVADEQNQKLKRFSLQGEFKGTVPVPSGVAPVSVATVGSKVAFTAGSCLYLLNGEGGLVWQKALRRGQASHAVVGLGGDRMAVCVAGQLEVYDLEGRLLEKIVPEGSGERCLVFLANHKDGFVGSDWYRRSVVLFTRTGQLVAECSEEQLGECQPGAVCADATGIIYVVLRELNKVVAFSPSGKELGAFLTAENSIDRPRVVTVAREGRFAVALSNGTIHIFRIRY</sequence>
<dbReference type="Gene3D" id="2.120.10.30">
    <property type="entry name" value="TolB, C-terminal domain"/>
    <property type="match status" value="1"/>
</dbReference>
<dbReference type="Proteomes" id="UP000472272">
    <property type="component" value="Chromosome 13"/>
</dbReference>
<dbReference type="SUPFAM" id="SSF101898">
    <property type="entry name" value="NHL repeat"/>
    <property type="match status" value="1"/>
</dbReference>
<proteinExistence type="predicted"/>
<dbReference type="AlphaFoldDB" id="A0A670KES6"/>
<dbReference type="PANTHER" id="PTHR24104">
    <property type="entry name" value="E3 UBIQUITIN-PROTEIN LIGASE NHLRC1-RELATED"/>
    <property type="match status" value="1"/>
</dbReference>
<dbReference type="Ensembl" id="ENSPMRT00000038048.1">
    <property type="protein sequence ID" value="ENSPMRP00000035903.1"/>
    <property type="gene ID" value="ENSPMRG00000023189.1"/>
</dbReference>
<reference evidence="1 2" key="1">
    <citation type="journal article" date="2019" name="Proc. Natl. Acad. Sci. U.S.A.">
        <title>Regulatory changes in pterin and carotenoid genes underlie balanced color polymorphisms in the wall lizard.</title>
        <authorList>
            <person name="Andrade P."/>
            <person name="Pinho C."/>
            <person name="Perez I de Lanuza G."/>
            <person name="Afonso S."/>
            <person name="Brejcha J."/>
            <person name="Rubin C.J."/>
            <person name="Wallerman O."/>
            <person name="Pereira P."/>
            <person name="Sabatino S.J."/>
            <person name="Bellati A."/>
            <person name="Pellitteri-Rosa D."/>
            <person name="Bosakova Z."/>
            <person name="Bunikis I."/>
            <person name="Carretero M.A."/>
            <person name="Feiner N."/>
            <person name="Marsik P."/>
            <person name="Pauperio F."/>
            <person name="Salvi D."/>
            <person name="Soler L."/>
            <person name="While G.M."/>
            <person name="Uller T."/>
            <person name="Font E."/>
            <person name="Andersson L."/>
            <person name="Carneiro M."/>
        </authorList>
    </citation>
    <scope>NUCLEOTIDE SEQUENCE</scope>
</reference>
<evidence type="ECO:0000313" key="1">
    <source>
        <dbReference type="Ensembl" id="ENSPMRP00000035903.1"/>
    </source>
</evidence>